<evidence type="ECO:0000313" key="1">
    <source>
        <dbReference type="EMBL" id="VBA37365.1"/>
    </source>
</evidence>
<dbReference type="Proteomes" id="UP000273307">
    <property type="component" value="Unassembled WGS sequence"/>
</dbReference>
<organism evidence="1 2">
    <name type="scientific">Mycobacterium attenuatum</name>
    <dbReference type="NCBI Taxonomy" id="2341086"/>
    <lineage>
        <taxon>Bacteria</taxon>
        <taxon>Bacillati</taxon>
        <taxon>Actinomycetota</taxon>
        <taxon>Actinomycetes</taxon>
        <taxon>Mycobacteriales</taxon>
        <taxon>Mycobacteriaceae</taxon>
        <taxon>Mycobacterium</taxon>
    </lineage>
</organism>
<dbReference type="AlphaFoldDB" id="A0A498PZ69"/>
<name>A0A498PZ69_9MYCO</name>
<accession>A0A498PZ69</accession>
<proteinExistence type="predicted"/>
<keyword evidence="2" id="KW-1185">Reference proteome</keyword>
<evidence type="ECO:0000313" key="2">
    <source>
        <dbReference type="Proteomes" id="UP000273307"/>
    </source>
</evidence>
<dbReference type="EMBL" id="UPHP01000044">
    <property type="protein sequence ID" value="VBA37365.1"/>
    <property type="molecule type" value="Genomic_DNA"/>
</dbReference>
<sequence>MRDKVSLAAEEYLNVSLFATPHTCYGRARRSRIRWGRAVETSQVCKLSSGDGGSVGTGSVFVVEGVVAEAAVQDADEAVAEGA</sequence>
<protein>
    <submittedName>
        <fullName evidence="1">Uncharacterized protein</fullName>
    </submittedName>
</protein>
<reference evidence="1 2" key="1">
    <citation type="submission" date="2018-09" db="EMBL/GenBank/DDBJ databases">
        <authorList>
            <person name="Tagini F."/>
        </authorList>
    </citation>
    <scope>NUCLEOTIDE SEQUENCE [LARGE SCALE GENOMIC DNA]</scope>
    <source>
        <strain evidence="1 2">MK136</strain>
    </source>
</reference>
<gene>
    <name evidence="1" type="ORF">LAUMK136_01880</name>
</gene>